<dbReference type="Gene3D" id="2.40.50.100">
    <property type="match status" value="1"/>
</dbReference>
<organism evidence="3">
    <name type="scientific">termite gut metagenome</name>
    <dbReference type="NCBI Taxonomy" id="433724"/>
    <lineage>
        <taxon>unclassified sequences</taxon>
        <taxon>metagenomes</taxon>
        <taxon>organismal metagenomes</taxon>
    </lineage>
</organism>
<gene>
    <name evidence="3" type="ORF">EZS27_015682</name>
</gene>
<feature type="region of interest" description="Disordered" evidence="1">
    <location>
        <begin position="33"/>
        <end position="139"/>
    </location>
</feature>
<proteinExistence type="predicted"/>
<comment type="caution">
    <text evidence="3">The sequence shown here is derived from an EMBL/GenBank/DDBJ whole genome shotgun (WGS) entry which is preliminary data.</text>
</comment>
<evidence type="ECO:0000256" key="2">
    <source>
        <dbReference type="SAM" id="Phobius"/>
    </source>
</evidence>
<accession>A0A5J4RQE8</accession>
<keyword evidence="2" id="KW-0812">Transmembrane</keyword>
<keyword evidence="2" id="KW-1133">Transmembrane helix</keyword>
<evidence type="ECO:0008006" key="4">
    <source>
        <dbReference type="Google" id="ProtNLM"/>
    </source>
</evidence>
<evidence type="ECO:0000256" key="1">
    <source>
        <dbReference type="SAM" id="MobiDB-lite"/>
    </source>
</evidence>
<dbReference type="AlphaFoldDB" id="A0A5J4RQE8"/>
<sequence length="202" mass="19342">MIKGDTIAKVIVIILIAVFLGIAASNMLTPKASPTAGNAPVGAAQGAAPGGQRSEPDGQGSAPSGQRSEPGGQGGRQTSDSAGSTAGSAGPAGSTGSAGGTGRAGSASSAGSPGSGSTSRTGSVSPTGSTGPAAGRPAANAITVSVKTLQPETIRQVVKLNGDVSSQSEVNVMPDTSGKITRMVKNLGDTVQSGEVIAYIDP</sequence>
<feature type="compositionally biased region" description="Low complexity" evidence="1">
    <location>
        <begin position="104"/>
        <end position="133"/>
    </location>
</feature>
<feature type="compositionally biased region" description="Low complexity" evidence="1">
    <location>
        <begin position="81"/>
        <end position="95"/>
    </location>
</feature>
<feature type="transmembrane region" description="Helical" evidence="2">
    <location>
        <begin position="7"/>
        <end position="28"/>
    </location>
</feature>
<feature type="compositionally biased region" description="Low complexity" evidence="1">
    <location>
        <begin position="36"/>
        <end position="52"/>
    </location>
</feature>
<keyword evidence="2" id="KW-0472">Membrane</keyword>
<dbReference type="EMBL" id="SNRY01000822">
    <property type="protein sequence ID" value="KAA6336157.1"/>
    <property type="molecule type" value="Genomic_DNA"/>
</dbReference>
<reference evidence="3" key="1">
    <citation type="submission" date="2019-03" db="EMBL/GenBank/DDBJ databases">
        <title>Single cell metagenomics reveals metabolic interactions within the superorganism composed of flagellate Streblomastix strix and complex community of Bacteroidetes bacteria on its surface.</title>
        <authorList>
            <person name="Treitli S.C."/>
            <person name="Kolisko M."/>
            <person name="Husnik F."/>
            <person name="Keeling P."/>
            <person name="Hampl V."/>
        </authorList>
    </citation>
    <scope>NUCLEOTIDE SEQUENCE</scope>
    <source>
        <strain evidence="3">STM</strain>
    </source>
</reference>
<name>A0A5J4RQE8_9ZZZZ</name>
<protein>
    <recommendedName>
        <fullName evidence="4">Biotin/lipoyl-binding protein</fullName>
    </recommendedName>
</protein>
<feature type="non-terminal residue" evidence="3">
    <location>
        <position position="202"/>
    </location>
</feature>
<evidence type="ECO:0000313" key="3">
    <source>
        <dbReference type="EMBL" id="KAA6336157.1"/>
    </source>
</evidence>